<keyword evidence="5" id="KW-0597">Phosphoprotein</keyword>
<protein>
    <recommendedName>
        <fullName evidence="3">histidine kinase</fullName>
        <ecNumber evidence="3">2.7.13.3</ecNumber>
    </recommendedName>
</protein>
<evidence type="ECO:0000256" key="3">
    <source>
        <dbReference type="ARBA" id="ARBA00012438"/>
    </source>
</evidence>
<dbReference type="PANTHER" id="PTHR44936">
    <property type="entry name" value="SENSOR PROTEIN CREC"/>
    <property type="match status" value="1"/>
</dbReference>
<dbReference type="SMART" id="SM00387">
    <property type="entry name" value="HATPase_c"/>
    <property type="match status" value="1"/>
</dbReference>
<dbReference type="OrthoDB" id="5593498at2"/>
<dbReference type="GO" id="GO:0000155">
    <property type="term" value="F:phosphorelay sensor kinase activity"/>
    <property type="evidence" value="ECO:0007669"/>
    <property type="project" value="InterPro"/>
</dbReference>
<evidence type="ECO:0000256" key="8">
    <source>
        <dbReference type="ARBA" id="ARBA00023012"/>
    </source>
</evidence>
<reference evidence="10" key="1">
    <citation type="submission" date="2019-09" db="EMBL/GenBank/DDBJ databases">
        <authorList>
            <person name="Hjerde E."/>
        </authorList>
    </citation>
    <scope>NUCLEOTIDE SEQUENCE</scope>
    <source>
        <strain evidence="10">06/09/160</strain>
    </source>
</reference>
<dbReference type="PROSITE" id="PS50109">
    <property type="entry name" value="HIS_KIN"/>
    <property type="match status" value="1"/>
</dbReference>
<accession>A0A5Q4ZY44</accession>
<dbReference type="PANTHER" id="PTHR44936:SF9">
    <property type="entry name" value="SENSOR PROTEIN CREC"/>
    <property type="match status" value="1"/>
</dbReference>
<dbReference type="Pfam" id="PF02518">
    <property type="entry name" value="HATPase_c"/>
    <property type="match status" value="1"/>
</dbReference>
<comment type="subcellular location">
    <subcellularLocation>
        <location evidence="2">Cell membrane</location>
        <topology evidence="2">Multi-pass membrane protein</topology>
    </subcellularLocation>
</comment>
<organism evidence="10">
    <name type="scientific">Aliivibrio wodanis</name>
    <dbReference type="NCBI Taxonomy" id="80852"/>
    <lineage>
        <taxon>Bacteria</taxon>
        <taxon>Pseudomonadati</taxon>
        <taxon>Pseudomonadota</taxon>
        <taxon>Gammaproteobacteria</taxon>
        <taxon>Vibrionales</taxon>
        <taxon>Vibrionaceae</taxon>
        <taxon>Aliivibrio</taxon>
    </lineage>
</organism>
<dbReference type="AlphaFoldDB" id="A0A5Q4ZY44"/>
<dbReference type="SUPFAM" id="SSF47384">
    <property type="entry name" value="Homodimeric domain of signal transducing histidine kinase"/>
    <property type="match status" value="1"/>
</dbReference>
<keyword evidence="4" id="KW-0472">Membrane</keyword>
<evidence type="ECO:0000256" key="6">
    <source>
        <dbReference type="ARBA" id="ARBA00022679"/>
    </source>
</evidence>
<gene>
    <name evidence="10" type="primary">prrB</name>
    <name evidence="10" type="ORF">AW0309160_04274</name>
</gene>
<feature type="domain" description="Histidine kinase" evidence="9">
    <location>
        <begin position="294"/>
        <end position="486"/>
    </location>
</feature>
<keyword evidence="8" id="KW-0902">Two-component regulatory system</keyword>
<dbReference type="InterPro" id="IPR003661">
    <property type="entry name" value="HisK_dim/P_dom"/>
</dbReference>
<evidence type="ECO:0000256" key="2">
    <source>
        <dbReference type="ARBA" id="ARBA00004651"/>
    </source>
</evidence>
<dbReference type="Gene3D" id="3.30.565.10">
    <property type="entry name" value="Histidine kinase-like ATPase, C-terminal domain"/>
    <property type="match status" value="1"/>
</dbReference>
<name>A0A5Q4ZY44_9GAMM</name>
<proteinExistence type="predicted"/>
<dbReference type="InterPro" id="IPR003594">
    <property type="entry name" value="HATPase_dom"/>
</dbReference>
<comment type="catalytic activity">
    <reaction evidence="1">
        <text>ATP + protein L-histidine = ADP + protein N-phospho-L-histidine.</text>
        <dbReference type="EC" id="2.7.13.3"/>
    </reaction>
</comment>
<dbReference type="CDD" id="cd00075">
    <property type="entry name" value="HATPase"/>
    <property type="match status" value="1"/>
</dbReference>
<dbReference type="SUPFAM" id="SSF55874">
    <property type="entry name" value="ATPase domain of HSP90 chaperone/DNA topoisomerase II/histidine kinase"/>
    <property type="match status" value="1"/>
</dbReference>
<evidence type="ECO:0000256" key="4">
    <source>
        <dbReference type="ARBA" id="ARBA00022475"/>
    </source>
</evidence>
<dbReference type="EMBL" id="LR721751">
    <property type="protein sequence ID" value="VVV06780.1"/>
    <property type="molecule type" value="Genomic_DNA"/>
</dbReference>
<evidence type="ECO:0000313" key="10">
    <source>
        <dbReference type="EMBL" id="VVV06780.1"/>
    </source>
</evidence>
<dbReference type="Pfam" id="PF11884">
    <property type="entry name" value="DUF3404"/>
    <property type="match status" value="1"/>
</dbReference>
<dbReference type="InterPro" id="IPR021821">
    <property type="entry name" value="VxrA_SD"/>
</dbReference>
<sequence>MIKQLYQNILFIMLGGGSLLSSLPLYADESLNIPTQWKIFLQQASSLPYEQRIPLEELNQYPTSLLLSKNQYPNFEHYSWGDLSALKTIQQHCTVPTAWQINTVTLDSNLDKASQFELALCRHEPLSHAWFSHGKLFHPAGGTYADRYLKTLSTSEKATFIKQYVMQLTLATPEHPLFAAFSLISTQGRDALLSQYRAYLMPNGILWLNTQFGIISITPETWRPLLKALNISIEPKIKNTQSCSFEYSNLCIQPASNSNQWIIMSLAILFLSSVFIAIRQRRIEAQERKFILQFLTHELRTPITSLGLTVEQFRQQFDFLNEDTQESFWRLLADQQRLSQLAETSKGFLSVDPNAQFQPQTAYLSDWLDHCLEKHHLTYQLDHDQELTLPYYWLGICLDNLIKNALQHGKGNARISVSVASQLRIEVRDEGEYPNVFQRFFKSNAQPKSHHNMGIGLTVVAQLMKKMGGKYYYYRHPTRCILELPL</sequence>
<evidence type="ECO:0000256" key="7">
    <source>
        <dbReference type="ARBA" id="ARBA00022777"/>
    </source>
</evidence>
<dbReference type="InterPro" id="IPR036097">
    <property type="entry name" value="HisK_dim/P_sf"/>
</dbReference>
<dbReference type="GO" id="GO:0005886">
    <property type="term" value="C:plasma membrane"/>
    <property type="evidence" value="ECO:0007669"/>
    <property type="project" value="UniProtKB-SubCell"/>
</dbReference>
<dbReference type="EC" id="2.7.13.3" evidence="3"/>
<evidence type="ECO:0000259" key="9">
    <source>
        <dbReference type="PROSITE" id="PS50109"/>
    </source>
</evidence>
<dbReference type="InterPro" id="IPR005467">
    <property type="entry name" value="His_kinase_dom"/>
</dbReference>
<keyword evidence="4" id="KW-1003">Cell membrane</keyword>
<dbReference type="InterPro" id="IPR050980">
    <property type="entry name" value="2C_sensor_his_kinase"/>
</dbReference>
<keyword evidence="6" id="KW-0808">Transferase</keyword>
<dbReference type="InterPro" id="IPR036890">
    <property type="entry name" value="HATPase_C_sf"/>
</dbReference>
<keyword evidence="7 10" id="KW-0418">Kinase</keyword>
<evidence type="ECO:0000256" key="5">
    <source>
        <dbReference type="ARBA" id="ARBA00022553"/>
    </source>
</evidence>
<dbReference type="CDD" id="cd00082">
    <property type="entry name" value="HisKA"/>
    <property type="match status" value="1"/>
</dbReference>
<evidence type="ECO:0000256" key="1">
    <source>
        <dbReference type="ARBA" id="ARBA00000085"/>
    </source>
</evidence>